<name>A0A399R7H6_9PROT</name>
<evidence type="ECO:0000313" key="3">
    <source>
        <dbReference type="EMBL" id="RIJ27328.1"/>
    </source>
</evidence>
<dbReference type="RefSeq" id="WP_119454711.1">
    <property type="nucleotide sequence ID" value="NZ_QWGA01000008.1"/>
</dbReference>
<feature type="region of interest" description="Disordered" evidence="1">
    <location>
        <begin position="1"/>
        <end position="94"/>
    </location>
</feature>
<keyword evidence="4" id="KW-1185">Reference proteome</keyword>
<feature type="compositionally biased region" description="Basic and acidic residues" evidence="1">
    <location>
        <begin position="45"/>
        <end position="54"/>
    </location>
</feature>
<dbReference type="AlphaFoldDB" id="A0A399R7H6"/>
<dbReference type="EMBL" id="QWGA01000008">
    <property type="protein sequence ID" value="RIJ27328.1"/>
    <property type="molecule type" value="Genomic_DNA"/>
</dbReference>
<dbReference type="Proteomes" id="UP000265845">
    <property type="component" value="Unassembled WGS sequence"/>
</dbReference>
<feature type="domain" description="Flagellar hook-length control protein-like C-terminal" evidence="2">
    <location>
        <begin position="412"/>
        <end position="487"/>
    </location>
</feature>
<dbReference type="InterPro" id="IPR038610">
    <property type="entry name" value="FliK-like_C_sf"/>
</dbReference>
<evidence type="ECO:0000259" key="2">
    <source>
        <dbReference type="Pfam" id="PF02120"/>
    </source>
</evidence>
<dbReference type="InterPro" id="IPR021136">
    <property type="entry name" value="Flagellar_hook_control-like_C"/>
</dbReference>
<dbReference type="CDD" id="cd17470">
    <property type="entry name" value="T3SS_Flik_C"/>
    <property type="match status" value="1"/>
</dbReference>
<evidence type="ECO:0000313" key="4">
    <source>
        <dbReference type="Proteomes" id="UP000265845"/>
    </source>
</evidence>
<evidence type="ECO:0000256" key="1">
    <source>
        <dbReference type="SAM" id="MobiDB-lite"/>
    </source>
</evidence>
<keyword evidence="3" id="KW-0282">Flagellum</keyword>
<keyword evidence="3" id="KW-0966">Cell projection</keyword>
<protein>
    <submittedName>
        <fullName evidence="3">Flagellar hook-length control protein FliK</fullName>
    </submittedName>
</protein>
<gene>
    <name evidence="3" type="ORF">D1222_13050</name>
</gene>
<comment type="caution">
    <text evidence="3">The sequence shown here is derived from an EMBL/GenBank/DDBJ whole genome shotgun (WGS) entry which is preliminary data.</text>
</comment>
<keyword evidence="3" id="KW-0969">Cilium</keyword>
<sequence length="534" mass="54560">MPAAIGPLGPLLADPAQARSEPSSSGRGSAFARILETEGQSDQASPEKDGERSDGAGSAAVLAFSSQAHAPTEDTTTETELRSEKVDAKSDLVAVAPDRAPQVVAAPAGDTDVAPVSPASDELAAPELLSTEQVRPSGEVKVDATSKQEADIIDIASAADTDPDAKLEVARSKADPVSVDTGRPLAETEVLSGEKASDEPVRNVAATPDTTDVSLVAKASSQHADGSEADASNVSEIKTDKVLAADASSNANALIRGNEAPGRPDLVMATLNPTAQTTDKGTGRLKDVSATPLRAAAVPASTIPVDAPRLDRADTPSAITVAQPAADTPIENAAFMNGGLDVSAQATGTGDNGQQTPTLSLAASAPASAPMTAQAPASGAAGMGPVMVATQATVVAAPQEIVDIVSNKLAGGDKPDRIMVQLDPPELGRVSIEFKFDAQGLQQVAVRADTPEAMKQLRLLHFDLVQSLEQHGLSARDMTFSEGSTDGSQYHQPADFIDYTAAADDDAEFLAAPAMPQTRRAPITLGASGLNIKL</sequence>
<accession>A0A399R7H6</accession>
<dbReference type="Gene3D" id="3.30.750.140">
    <property type="match status" value="1"/>
</dbReference>
<proteinExistence type="predicted"/>
<reference evidence="3 4" key="1">
    <citation type="submission" date="2018-08" db="EMBL/GenBank/DDBJ databases">
        <title>Henriciella mobilis sp. nov., isolated from seawater.</title>
        <authorList>
            <person name="Cheng H."/>
            <person name="Wu Y.-H."/>
            <person name="Xu X.-W."/>
            <person name="Guo L.-L."/>
        </authorList>
    </citation>
    <scope>NUCLEOTIDE SEQUENCE [LARGE SCALE GENOMIC DNA]</scope>
    <source>
        <strain evidence="3 4">CCUG67844</strain>
    </source>
</reference>
<dbReference type="OrthoDB" id="7203912at2"/>
<feature type="compositionally biased region" description="Basic and acidic residues" evidence="1">
    <location>
        <begin position="79"/>
        <end position="90"/>
    </location>
</feature>
<dbReference type="Pfam" id="PF02120">
    <property type="entry name" value="Flg_hook"/>
    <property type="match status" value="1"/>
</dbReference>
<organism evidence="3 4">
    <name type="scientific">Henriciella algicola</name>
    <dbReference type="NCBI Taxonomy" id="1608422"/>
    <lineage>
        <taxon>Bacteria</taxon>
        <taxon>Pseudomonadati</taxon>
        <taxon>Pseudomonadota</taxon>
        <taxon>Alphaproteobacteria</taxon>
        <taxon>Hyphomonadales</taxon>
        <taxon>Hyphomonadaceae</taxon>
        <taxon>Henriciella</taxon>
    </lineage>
</organism>